<accession>A0A2N5UAK8</accession>
<evidence type="ECO:0000313" key="2">
    <source>
        <dbReference type="Proteomes" id="UP000235392"/>
    </source>
</evidence>
<dbReference type="Proteomes" id="UP000235392">
    <property type="component" value="Unassembled WGS sequence"/>
</dbReference>
<reference evidence="1 2" key="1">
    <citation type="submission" date="2017-11" db="EMBL/GenBank/DDBJ databases">
        <title>De novo assembly and phasing of dikaryotic genomes from two isolates of Puccinia coronata f. sp. avenae, the causal agent of oat crown rust.</title>
        <authorList>
            <person name="Miller M.E."/>
            <person name="Zhang Y."/>
            <person name="Omidvar V."/>
            <person name="Sperschneider J."/>
            <person name="Schwessinger B."/>
            <person name="Raley C."/>
            <person name="Palmer J.M."/>
            <person name="Garnica D."/>
            <person name="Upadhyaya N."/>
            <person name="Rathjen J."/>
            <person name="Taylor J.M."/>
            <person name="Park R.F."/>
            <person name="Dodds P.N."/>
            <person name="Hirsch C.D."/>
            <person name="Kianian S.F."/>
            <person name="Figueroa M."/>
        </authorList>
    </citation>
    <scope>NUCLEOTIDE SEQUENCE [LARGE SCALE GENOMIC DNA]</scope>
    <source>
        <strain evidence="1">12SD80</strain>
    </source>
</reference>
<dbReference type="AlphaFoldDB" id="A0A2N5UAK8"/>
<proteinExistence type="predicted"/>
<protein>
    <submittedName>
        <fullName evidence="1">Uncharacterized protein</fullName>
    </submittedName>
</protein>
<sequence length="231" mass="26721">MVKKITSLMTTKLEKKNGIFFFLHLFNLTESIHFSDFYSFTESNHAYTLEEKKINLVYLIDKLGKDAENLSETKEEHQEISDYFSSGNYFTKLQFLYGSTSQKNGFGNPLGQAGTPNLSDTEEFKVEIEKIIRRIMKLTQMKSETHQSEEKENMQISIFYLLGFIEEEICPGANLIHELIDSIPFLNERNPPLRTSQNAQSEDILQLVFLTLRSLLNEIEIFTTSLKPILL</sequence>
<gene>
    <name evidence="1" type="ORF">PCASD_12959</name>
</gene>
<comment type="caution">
    <text evidence="1">The sequence shown here is derived from an EMBL/GenBank/DDBJ whole genome shotgun (WGS) entry which is preliminary data.</text>
</comment>
<dbReference type="EMBL" id="PGCI01000191">
    <property type="protein sequence ID" value="PLW34770.1"/>
    <property type="molecule type" value="Genomic_DNA"/>
</dbReference>
<evidence type="ECO:0000313" key="1">
    <source>
        <dbReference type="EMBL" id="PLW34770.1"/>
    </source>
</evidence>
<organism evidence="1 2">
    <name type="scientific">Puccinia coronata f. sp. avenae</name>
    <dbReference type="NCBI Taxonomy" id="200324"/>
    <lineage>
        <taxon>Eukaryota</taxon>
        <taxon>Fungi</taxon>
        <taxon>Dikarya</taxon>
        <taxon>Basidiomycota</taxon>
        <taxon>Pucciniomycotina</taxon>
        <taxon>Pucciniomycetes</taxon>
        <taxon>Pucciniales</taxon>
        <taxon>Pucciniaceae</taxon>
        <taxon>Puccinia</taxon>
    </lineage>
</organism>
<name>A0A2N5UAK8_9BASI</name>